<evidence type="ECO:0000313" key="5">
    <source>
        <dbReference type="EMBL" id="RCL84424.1"/>
    </source>
</evidence>
<dbReference type="AlphaFoldDB" id="A0A368EKS6"/>
<dbReference type="PANTHER" id="PTHR43201:SF5">
    <property type="entry name" value="MEDIUM-CHAIN ACYL-COA LIGASE ACSF2, MITOCHONDRIAL"/>
    <property type="match status" value="1"/>
</dbReference>
<dbReference type="EMBL" id="QOQK01000014">
    <property type="protein sequence ID" value="RCL84424.1"/>
    <property type="molecule type" value="Genomic_DNA"/>
</dbReference>
<dbReference type="Gene3D" id="3.40.50.12780">
    <property type="entry name" value="N-terminal domain of ligase-like"/>
    <property type="match status" value="1"/>
</dbReference>
<dbReference type="PANTHER" id="PTHR43201">
    <property type="entry name" value="ACYL-COA SYNTHETASE"/>
    <property type="match status" value="1"/>
</dbReference>
<dbReference type="Proteomes" id="UP000252289">
    <property type="component" value="Unassembled WGS sequence"/>
</dbReference>
<dbReference type="InterPro" id="IPR000873">
    <property type="entry name" value="AMP-dep_synth/lig_dom"/>
</dbReference>
<dbReference type="InterPro" id="IPR042099">
    <property type="entry name" value="ANL_N_sf"/>
</dbReference>
<dbReference type="GO" id="GO:0006631">
    <property type="term" value="P:fatty acid metabolic process"/>
    <property type="evidence" value="ECO:0007669"/>
    <property type="project" value="TreeGrafter"/>
</dbReference>
<organism evidence="5 6">
    <name type="scientific">PS1 clade bacterium</name>
    <dbReference type="NCBI Taxonomy" id="2175152"/>
    <lineage>
        <taxon>Bacteria</taxon>
        <taxon>Pseudomonadati</taxon>
        <taxon>Pseudomonadota</taxon>
        <taxon>Alphaproteobacteria</taxon>
        <taxon>PS1 clade</taxon>
    </lineage>
</organism>
<protein>
    <submittedName>
        <fullName evidence="5">Long-chain fatty acid--CoA ligase</fullName>
    </submittedName>
</protein>
<dbReference type="CDD" id="cd04433">
    <property type="entry name" value="AFD_class_I"/>
    <property type="match status" value="1"/>
</dbReference>
<evidence type="ECO:0000256" key="1">
    <source>
        <dbReference type="ARBA" id="ARBA00006432"/>
    </source>
</evidence>
<evidence type="ECO:0000259" key="3">
    <source>
        <dbReference type="Pfam" id="PF00501"/>
    </source>
</evidence>
<name>A0A368EKS6_9PROT</name>
<feature type="domain" description="AMP-binding enzyme C-terminal" evidence="4">
    <location>
        <begin position="402"/>
        <end position="478"/>
    </location>
</feature>
<gene>
    <name evidence="5" type="ORF">DBW64_03705</name>
</gene>
<dbReference type="SUPFAM" id="SSF56801">
    <property type="entry name" value="Acetyl-CoA synthetase-like"/>
    <property type="match status" value="1"/>
</dbReference>
<evidence type="ECO:0000313" key="6">
    <source>
        <dbReference type="Proteomes" id="UP000252289"/>
    </source>
</evidence>
<dbReference type="InterPro" id="IPR045851">
    <property type="entry name" value="AMP-bd_C_sf"/>
</dbReference>
<proteinExistence type="inferred from homology"/>
<sequence length="490" mass="53394">MNIHLILQMAADSMPDREAVICGCQRLTYQDLSYAVNSLADKLEGTQKLAYLAETGTAAPVAMFAAALRGIPYVPINYRLAEDQITSLLKRVSPALLISDDAPEVEGITKISPVQVFSPDTSWDGFAPDEEGNIAIELFTSGTTGDPKSAILRHDNLMAYILGTIEFMSAEESQSTLVSVPPYHIAGISAILSSVYAGRRMVQLPNFSPEAWLKLAKQENVSQAFLVPTMLQRIIEYTASNNETLDLPAMQAIAYGGGKMPHSVIEQAMTLMPHVNFTNAYGLTETSSTICLLDPDDHRDAFQSEDPAVRARLSSVGRPLPAVEVEIRDDYNAPCGAGDAGYVFVRGEQVSGEYHGSGSLLDENGWFPTRDRGYLDDAGYLFLDGRADDVIVRGGENISPGEIEDVLIEMSDIKDVAAVAVADDEWGEAVGVVIVPADMTTPPEIEAIKSHVKNQLRSSRVPTKVKFMEELPYNETGKLLRRVLRDVFST</sequence>
<evidence type="ECO:0000259" key="4">
    <source>
        <dbReference type="Pfam" id="PF13193"/>
    </source>
</evidence>
<reference evidence="5 6" key="1">
    <citation type="journal article" date="2018" name="Microbiome">
        <title>Fine metagenomic profile of the Mediterranean stratified and mixed water columns revealed by assembly and recruitment.</title>
        <authorList>
            <person name="Haro-Moreno J.M."/>
            <person name="Lopez-Perez M."/>
            <person name="De La Torre J.R."/>
            <person name="Picazo A."/>
            <person name="Camacho A."/>
            <person name="Rodriguez-Valera F."/>
        </authorList>
    </citation>
    <scope>NUCLEOTIDE SEQUENCE [LARGE SCALE GENOMIC DNA]</scope>
    <source>
        <strain evidence="5">MED-G50</strain>
    </source>
</reference>
<comment type="similarity">
    <text evidence="1">Belongs to the ATP-dependent AMP-binding enzyme family.</text>
</comment>
<dbReference type="GO" id="GO:0031956">
    <property type="term" value="F:medium-chain fatty acid-CoA ligase activity"/>
    <property type="evidence" value="ECO:0007669"/>
    <property type="project" value="TreeGrafter"/>
</dbReference>
<comment type="caution">
    <text evidence="5">The sequence shown here is derived from an EMBL/GenBank/DDBJ whole genome shotgun (WGS) entry which is preliminary data.</text>
</comment>
<accession>A0A368EKS6</accession>
<evidence type="ECO:0000256" key="2">
    <source>
        <dbReference type="ARBA" id="ARBA00022598"/>
    </source>
</evidence>
<feature type="domain" description="AMP-dependent synthetase/ligase" evidence="3">
    <location>
        <begin position="8"/>
        <end position="354"/>
    </location>
</feature>
<dbReference type="Gene3D" id="3.30.300.30">
    <property type="match status" value="1"/>
</dbReference>
<dbReference type="Pfam" id="PF13193">
    <property type="entry name" value="AMP-binding_C"/>
    <property type="match status" value="1"/>
</dbReference>
<dbReference type="Pfam" id="PF00501">
    <property type="entry name" value="AMP-binding"/>
    <property type="match status" value="1"/>
</dbReference>
<keyword evidence="2 5" id="KW-0436">Ligase</keyword>
<dbReference type="InterPro" id="IPR025110">
    <property type="entry name" value="AMP-bd_C"/>
</dbReference>